<keyword evidence="1 6" id="KW-0597">Phosphoprotein</keyword>
<dbReference type="Gene3D" id="3.40.50.2300">
    <property type="match status" value="1"/>
</dbReference>
<evidence type="ECO:0000256" key="5">
    <source>
        <dbReference type="ARBA" id="ARBA00023163"/>
    </source>
</evidence>
<evidence type="ECO:0000313" key="11">
    <source>
        <dbReference type="Proteomes" id="UP000609323"/>
    </source>
</evidence>
<reference evidence="11" key="1">
    <citation type="journal article" date="2019" name="Int. J. Syst. Evol. Microbiol.">
        <title>The Global Catalogue of Microorganisms (GCM) 10K type strain sequencing project: providing services to taxonomists for standard genome sequencing and annotation.</title>
        <authorList>
            <consortium name="The Broad Institute Genomics Platform"/>
            <consortium name="The Broad Institute Genome Sequencing Center for Infectious Disease"/>
            <person name="Wu L."/>
            <person name="Ma J."/>
        </authorList>
    </citation>
    <scope>NUCLEOTIDE SEQUENCE [LARGE SCALE GENOMIC DNA]</scope>
    <source>
        <strain evidence="11">CGMCC 1.15044</strain>
    </source>
</reference>
<gene>
    <name evidence="10" type="ORF">GCM10010917_07430</name>
</gene>
<proteinExistence type="predicted"/>
<dbReference type="CDD" id="cd00383">
    <property type="entry name" value="trans_reg_C"/>
    <property type="match status" value="1"/>
</dbReference>
<dbReference type="InterPro" id="IPR016032">
    <property type="entry name" value="Sig_transdc_resp-reg_C-effctor"/>
</dbReference>
<dbReference type="InterPro" id="IPR001867">
    <property type="entry name" value="OmpR/PhoB-type_DNA-bd"/>
</dbReference>
<keyword evidence="2" id="KW-0902">Two-component regulatory system</keyword>
<evidence type="ECO:0000256" key="7">
    <source>
        <dbReference type="PROSITE-ProRule" id="PRU01091"/>
    </source>
</evidence>
<dbReference type="InterPro" id="IPR036388">
    <property type="entry name" value="WH-like_DNA-bd_sf"/>
</dbReference>
<evidence type="ECO:0000256" key="2">
    <source>
        <dbReference type="ARBA" id="ARBA00023012"/>
    </source>
</evidence>
<dbReference type="SUPFAM" id="SSF46894">
    <property type="entry name" value="C-terminal effector domain of the bipartite response regulators"/>
    <property type="match status" value="1"/>
</dbReference>
<evidence type="ECO:0008006" key="12">
    <source>
        <dbReference type="Google" id="ProtNLM"/>
    </source>
</evidence>
<dbReference type="PANTHER" id="PTHR48111:SF22">
    <property type="entry name" value="REGULATOR OF RPOS"/>
    <property type="match status" value="1"/>
</dbReference>
<dbReference type="SUPFAM" id="SSF52172">
    <property type="entry name" value="CheY-like"/>
    <property type="match status" value="1"/>
</dbReference>
<dbReference type="InterPro" id="IPR001789">
    <property type="entry name" value="Sig_transdc_resp-reg_receiver"/>
</dbReference>
<feature type="domain" description="Response regulatory" evidence="8">
    <location>
        <begin position="1"/>
        <end position="139"/>
    </location>
</feature>
<keyword evidence="5" id="KW-0804">Transcription</keyword>
<evidence type="ECO:0000256" key="4">
    <source>
        <dbReference type="ARBA" id="ARBA00023125"/>
    </source>
</evidence>
<evidence type="ECO:0000313" key="10">
    <source>
        <dbReference type="EMBL" id="GGA25034.1"/>
    </source>
</evidence>
<dbReference type="PANTHER" id="PTHR48111">
    <property type="entry name" value="REGULATOR OF RPOS"/>
    <property type="match status" value="1"/>
</dbReference>
<dbReference type="RefSeq" id="WP_157739396.1">
    <property type="nucleotide sequence ID" value="NZ_BMHF01000001.1"/>
</dbReference>
<protein>
    <recommendedName>
        <fullName evidence="12">DNA-binding response regulator</fullName>
    </recommendedName>
</protein>
<dbReference type="Proteomes" id="UP000609323">
    <property type="component" value="Unassembled WGS sequence"/>
</dbReference>
<accession>A0ABQ1FQN5</accession>
<evidence type="ECO:0000256" key="6">
    <source>
        <dbReference type="PROSITE-ProRule" id="PRU00169"/>
    </source>
</evidence>
<comment type="caution">
    <text evidence="10">The sequence shown here is derived from an EMBL/GenBank/DDBJ whole genome shotgun (WGS) entry which is preliminary data.</text>
</comment>
<feature type="domain" description="OmpR/PhoB-type" evidence="9">
    <location>
        <begin position="150"/>
        <end position="247"/>
    </location>
</feature>
<sequence length="247" mass="28109">MGFIEGEDVRFAKQITSRLREAGFVVKRYITKGTSSREDSNGVNINDLITIIDPGGETEDLEDLLPDLLLIDVDCRDLNSIQSLIGLERENSLLPYPVVALAGSPTTEGLLEAFAAGANDYVYKLAPLEEIIARIHNLTGLFQRIDPHEHQYIEHEDLRIEIKQHKVFRGGEEIPLTPKEFDLLLFMARRKKKVCSRELLLHEVWGYDFTGKTNVVDVYIKHIRSKIDKGRKPKLLHTVRGTGYMLQ</sequence>
<keyword evidence="11" id="KW-1185">Reference proteome</keyword>
<dbReference type="InterPro" id="IPR011006">
    <property type="entry name" value="CheY-like_superfamily"/>
</dbReference>
<dbReference type="Gene3D" id="1.10.10.10">
    <property type="entry name" value="Winged helix-like DNA-binding domain superfamily/Winged helix DNA-binding domain"/>
    <property type="match status" value="1"/>
</dbReference>
<dbReference type="PROSITE" id="PS51755">
    <property type="entry name" value="OMPR_PHOB"/>
    <property type="match status" value="1"/>
</dbReference>
<dbReference type="EMBL" id="BMHF01000001">
    <property type="protein sequence ID" value="GGA25034.1"/>
    <property type="molecule type" value="Genomic_DNA"/>
</dbReference>
<evidence type="ECO:0000256" key="1">
    <source>
        <dbReference type="ARBA" id="ARBA00022553"/>
    </source>
</evidence>
<evidence type="ECO:0000259" key="9">
    <source>
        <dbReference type="PROSITE" id="PS51755"/>
    </source>
</evidence>
<dbReference type="InterPro" id="IPR039420">
    <property type="entry name" value="WalR-like"/>
</dbReference>
<dbReference type="Pfam" id="PF00486">
    <property type="entry name" value="Trans_reg_C"/>
    <property type="match status" value="1"/>
</dbReference>
<keyword evidence="4 7" id="KW-0238">DNA-binding</keyword>
<feature type="DNA-binding region" description="OmpR/PhoB-type" evidence="7">
    <location>
        <begin position="150"/>
        <end position="247"/>
    </location>
</feature>
<dbReference type="SMART" id="SM00862">
    <property type="entry name" value="Trans_reg_C"/>
    <property type="match status" value="1"/>
</dbReference>
<evidence type="ECO:0000256" key="3">
    <source>
        <dbReference type="ARBA" id="ARBA00023015"/>
    </source>
</evidence>
<evidence type="ECO:0000259" key="8">
    <source>
        <dbReference type="PROSITE" id="PS50110"/>
    </source>
</evidence>
<organism evidence="10 11">
    <name type="scientific">Paenibacillus physcomitrellae</name>
    <dbReference type="NCBI Taxonomy" id="1619311"/>
    <lineage>
        <taxon>Bacteria</taxon>
        <taxon>Bacillati</taxon>
        <taxon>Bacillota</taxon>
        <taxon>Bacilli</taxon>
        <taxon>Bacillales</taxon>
        <taxon>Paenibacillaceae</taxon>
        <taxon>Paenibacillus</taxon>
    </lineage>
</organism>
<feature type="modified residue" description="4-aspartylphosphate" evidence="6">
    <location>
        <position position="72"/>
    </location>
</feature>
<dbReference type="PROSITE" id="PS50110">
    <property type="entry name" value="RESPONSE_REGULATORY"/>
    <property type="match status" value="1"/>
</dbReference>
<keyword evidence="3" id="KW-0805">Transcription regulation</keyword>
<name>A0ABQ1FQN5_9BACL</name>